<dbReference type="InterPro" id="IPR023584">
    <property type="entry name" value="Ribosome_recyc_fac_dom"/>
</dbReference>
<organism evidence="6 7">
    <name type="scientific">Littorina saxatilis</name>
    <dbReference type="NCBI Taxonomy" id="31220"/>
    <lineage>
        <taxon>Eukaryota</taxon>
        <taxon>Metazoa</taxon>
        <taxon>Spiralia</taxon>
        <taxon>Lophotrochozoa</taxon>
        <taxon>Mollusca</taxon>
        <taxon>Gastropoda</taxon>
        <taxon>Caenogastropoda</taxon>
        <taxon>Littorinimorpha</taxon>
        <taxon>Littorinoidea</taxon>
        <taxon>Littorinidae</taxon>
        <taxon>Littorina</taxon>
    </lineage>
</organism>
<keyword evidence="3" id="KW-0648">Protein biosynthesis</keyword>
<accession>A0AAN9AY77</accession>
<name>A0AAN9AY77_9CAEN</name>
<evidence type="ECO:0000256" key="2">
    <source>
        <dbReference type="ARBA" id="ARBA00020581"/>
    </source>
</evidence>
<feature type="domain" description="Ribosome recycling factor" evidence="5">
    <location>
        <begin position="90"/>
        <end position="174"/>
    </location>
</feature>
<dbReference type="Gene3D" id="3.30.1360.40">
    <property type="match status" value="1"/>
</dbReference>
<dbReference type="FunFam" id="3.30.1360.40:FF:000001">
    <property type="entry name" value="Ribosome-recycling factor"/>
    <property type="match status" value="1"/>
</dbReference>
<dbReference type="EMBL" id="JBAMIC010000018">
    <property type="protein sequence ID" value="KAK7095234.1"/>
    <property type="molecule type" value="Genomic_DNA"/>
</dbReference>
<protein>
    <recommendedName>
        <fullName evidence="2">Ribosome-recycling factor, mitochondrial</fullName>
    </recommendedName>
    <alternativeName>
        <fullName evidence="4">Ribosome-releasing factor, mitochondrial</fullName>
    </alternativeName>
</protein>
<keyword evidence="7" id="KW-1185">Reference proteome</keyword>
<dbReference type="InterPro" id="IPR002661">
    <property type="entry name" value="Ribosome_recyc_fac"/>
</dbReference>
<dbReference type="Gene3D" id="1.10.132.20">
    <property type="entry name" value="Ribosome-recycling factor"/>
    <property type="match status" value="1"/>
</dbReference>
<dbReference type="PANTHER" id="PTHR20982">
    <property type="entry name" value="RIBOSOME RECYCLING FACTOR"/>
    <property type="match status" value="1"/>
</dbReference>
<dbReference type="AlphaFoldDB" id="A0AAN9AY77"/>
<dbReference type="PANTHER" id="PTHR20982:SF3">
    <property type="entry name" value="MITOCHONDRIAL RIBOSOME RECYCLING FACTOR PSEUDO 1"/>
    <property type="match status" value="1"/>
</dbReference>
<dbReference type="Pfam" id="PF01765">
    <property type="entry name" value="RRF"/>
    <property type="match status" value="1"/>
</dbReference>
<sequence>MASPVTVSNKAYRNLVIHQRGAMVTGSVLMGKIPQPTSWCVVRCYAKKAKKEKVVKGGKKKVILNAEELEGVLDLQKCQGEMQAVVEDLKQQMIQQISLRTNIGVYDNLQVKTDDGVFPLIQLGQVVQKNPSLILVNMAASPQYLPAVKDAISQSGLNVNPQQDGTTIFIPLPK</sequence>
<comment type="similarity">
    <text evidence="1">Belongs to the RRF family.</text>
</comment>
<proteinExistence type="inferred from homology"/>
<dbReference type="SUPFAM" id="SSF55194">
    <property type="entry name" value="Ribosome recycling factor, RRF"/>
    <property type="match status" value="1"/>
</dbReference>
<comment type="caution">
    <text evidence="6">The sequence shown here is derived from an EMBL/GenBank/DDBJ whole genome shotgun (WGS) entry which is preliminary data.</text>
</comment>
<gene>
    <name evidence="6" type="ORF">V1264_006670</name>
</gene>
<evidence type="ECO:0000256" key="1">
    <source>
        <dbReference type="ARBA" id="ARBA00005912"/>
    </source>
</evidence>
<reference evidence="6 7" key="1">
    <citation type="submission" date="2024-02" db="EMBL/GenBank/DDBJ databases">
        <title>Chromosome-scale genome assembly of the rough periwinkle Littorina saxatilis.</title>
        <authorList>
            <person name="De Jode A."/>
            <person name="Faria R."/>
            <person name="Formenti G."/>
            <person name="Sims Y."/>
            <person name="Smith T.P."/>
            <person name="Tracey A."/>
            <person name="Wood J.M.D."/>
            <person name="Zagrodzka Z.B."/>
            <person name="Johannesson K."/>
            <person name="Butlin R.K."/>
            <person name="Leder E.H."/>
        </authorList>
    </citation>
    <scope>NUCLEOTIDE SEQUENCE [LARGE SCALE GENOMIC DNA]</scope>
    <source>
        <strain evidence="6">Snail1</strain>
        <tissue evidence="6">Muscle</tissue>
    </source>
</reference>
<dbReference type="Proteomes" id="UP001374579">
    <property type="component" value="Unassembled WGS sequence"/>
</dbReference>
<dbReference type="GO" id="GO:0043023">
    <property type="term" value="F:ribosomal large subunit binding"/>
    <property type="evidence" value="ECO:0007669"/>
    <property type="project" value="TreeGrafter"/>
</dbReference>
<dbReference type="GO" id="GO:0005739">
    <property type="term" value="C:mitochondrion"/>
    <property type="evidence" value="ECO:0007669"/>
    <property type="project" value="TreeGrafter"/>
</dbReference>
<evidence type="ECO:0000256" key="3">
    <source>
        <dbReference type="ARBA" id="ARBA00022917"/>
    </source>
</evidence>
<dbReference type="InterPro" id="IPR036191">
    <property type="entry name" value="RRF_sf"/>
</dbReference>
<evidence type="ECO:0000259" key="5">
    <source>
        <dbReference type="Pfam" id="PF01765"/>
    </source>
</evidence>
<evidence type="ECO:0000313" key="6">
    <source>
        <dbReference type="EMBL" id="KAK7095234.1"/>
    </source>
</evidence>
<evidence type="ECO:0000313" key="7">
    <source>
        <dbReference type="Proteomes" id="UP001374579"/>
    </source>
</evidence>
<dbReference type="GO" id="GO:0006412">
    <property type="term" value="P:translation"/>
    <property type="evidence" value="ECO:0007669"/>
    <property type="project" value="UniProtKB-KW"/>
</dbReference>
<evidence type="ECO:0000256" key="4">
    <source>
        <dbReference type="ARBA" id="ARBA00033107"/>
    </source>
</evidence>